<reference evidence="1 2" key="1">
    <citation type="submission" date="2018-06" db="EMBL/GenBank/DDBJ databases">
        <title>Comparative genomics reveals the genomic features of Rhizophagus irregularis, R. cerebriforme, R. diaphanum and Gigaspora rosea, and their symbiotic lifestyle signature.</title>
        <authorList>
            <person name="Morin E."/>
            <person name="San Clemente H."/>
            <person name="Chen E.C.H."/>
            <person name="De La Providencia I."/>
            <person name="Hainaut M."/>
            <person name="Kuo A."/>
            <person name="Kohler A."/>
            <person name="Murat C."/>
            <person name="Tang N."/>
            <person name="Roy S."/>
            <person name="Loubradou J."/>
            <person name="Henrissat B."/>
            <person name="Grigoriev I.V."/>
            <person name="Corradi N."/>
            <person name="Roux C."/>
            <person name="Martin F.M."/>
        </authorList>
    </citation>
    <scope>NUCLEOTIDE SEQUENCE [LARGE SCALE GENOMIC DNA]</scope>
    <source>
        <strain evidence="1 2">DAOM 194757</strain>
    </source>
</reference>
<dbReference type="AlphaFoldDB" id="A0A397TQW5"/>
<gene>
    <name evidence="1" type="ORF">C2G38_2234835</name>
</gene>
<keyword evidence="2" id="KW-1185">Reference proteome</keyword>
<evidence type="ECO:0000313" key="1">
    <source>
        <dbReference type="EMBL" id="RIB00294.1"/>
    </source>
</evidence>
<accession>A0A397TQW5</accession>
<proteinExistence type="predicted"/>
<evidence type="ECO:0000313" key="2">
    <source>
        <dbReference type="Proteomes" id="UP000266673"/>
    </source>
</evidence>
<dbReference type="EMBL" id="QKWP01004588">
    <property type="protein sequence ID" value="RIB00294.1"/>
    <property type="molecule type" value="Genomic_DNA"/>
</dbReference>
<name>A0A397TQW5_9GLOM</name>
<protein>
    <submittedName>
        <fullName evidence="1">Uncharacterized protein</fullName>
    </submittedName>
</protein>
<organism evidence="1 2">
    <name type="scientific">Gigaspora rosea</name>
    <dbReference type="NCBI Taxonomy" id="44941"/>
    <lineage>
        <taxon>Eukaryota</taxon>
        <taxon>Fungi</taxon>
        <taxon>Fungi incertae sedis</taxon>
        <taxon>Mucoromycota</taxon>
        <taxon>Glomeromycotina</taxon>
        <taxon>Glomeromycetes</taxon>
        <taxon>Diversisporales</taxon>
        <taxon>Gigasporaceae</taxon>
        <taxon>Gigaspora</taxon>
    </lineage>
</organism>
<dbReference type="Proteomes" id="UP000266673">
    <property type="component" value="Unassembled WGS sequence"/>
</dbReference>
<sequence>MNLTRLLEIELDNIIALRYRSEINYMMKEKKQNIPKNTKQEKKIEGKQVIYTFEFDGYDIIYKNREDANLDRLKKLEQVIKRVPAEELEREEKGENIVERVKKNSWAQIRKKENSKQFNF</sequence>
<comment type="caution">
    <text evidence="1">The sequence shown here is derived from an EMBL/GenBank/DDBJ whole genome shotgun (WGS) entry which is preliminary data.</text>
</comment>